<reference evidence="2 3" key="1">
    <citation type="submission" date="2020-11" db="EMBL/GenBank/DDBJ databases">
        <title>A novel isolate from a Black sea contaminated sediment with potential to produce alkanes: Plantactinospora alkalitolerans sp. nov.</title>
        <authorList>
            <person name="Carro L."/>
            <person name="Veyisoglu A."/>
            <person name="Guven K."/>
            <person name="Schumann P."/>
            <person name="Klenk H.-P."/>
            <person name="Sahin N."/>
        </authorList>
    </citation>
    <scope>NUCLEOTIDE SEQUENCE [LARGE SCALE GENOMIC DNA]</scope>
    <source>
        <strain evidence="2 3">S1510</strain>
    </source>
</reference>
<evidence type="ECO:0000313" key="3">
    <source>
        <dbReference type="Proteomes" id="UP000638560"/>
    </source>
</evidence>
<proteinExistence type="predicted"/>
<dbReference type="SUPFAM" id="SSF52777">
    <property type="entry name" value="CoA-dependent acyltransferases"/>
    <property type="match status" value="1"/>
</dbReference>
<evidence type="ECO:0008006" key="4">
    <source>
        <dbReference type="Google" id="ProtNLM"/>
    </source>
</evidence>
<feature type="region of interest" description="Disordered" evidence="1">
    <location>
        <begin position="180"/>
        <end position="209"/>
    </location>
</feature>
<dbReference type="Gene3D" id="3.30.559.10">
    <property type="entry name" value="Chloramphenicol acetyltransferase-like domain"/>
    <property type="match status" value="1"/>
</dbReference>
<organism evidence="2 3">
    <name type="scientific">Plantactinospora alkalitolerans</name>
    <dbReference type="NCBI Taxonomy" id="2789879"/>
    <lineage>
        <taxon>Bacteria</taxon>
        <taxon>Bacillati</taxon>
        <taxon>Actinomycetota</taxon>
        <taxon>Actinomycetes</taxon>
        <taxon>Micromonosporales</taxon>
        <taxon>Micromonosporaceae</taxon>
        <taxon>Plantactinospora</taxon>
    </lineage>
</organism>
<sequence>MPDTPQLTLTPRPPVVVRFAGLRAREGALTLGQLNIVQWIRDAPESFDTTLDALLPLPDDTRVADVADSLAALLVRHEGLRTVFELGQRQRQRVLASGAVPIEIYEVEGTGPEPPQWGALAAELERRWRPGTACGPGQLPVWLALAVRHGRVVAGCSRISHLVVDRHSLMLLGRELHEMIGDPGARQPGAPRHQPVDQAEQEDGPRLRRRVDHALEYRQELLRRMPVCPYPAPLGDAPAE</sequence>
<evidence type="ECO:0000313" key="2">
    <source>
        <dbReference type="EMBL" id="MBF9127708.1"/>
    </source>
</evidence>
<dbReference type="EMBL" id="JADPUN010000037">
    <property type="protein sequence ID" value="MBF9127708.1"/>
    <property type="molecule type" value="Genomic_DNA"/>
</dbReference>
<dbReference type="InterPro" id="IPR023213">
    <property type="entry name" value="CAT-like_dom_sf"/>
</dbReference>
<dbReference type="Proteomes" id="UP000638560">
    <property type="component" value="Unassembled WGS sequence"/>
</dbReference>
<keyword evidence="3" id="KW-1185">Reference proteome</keyword>
<feature type="non-terminal residue" evidence="2">
    <location>
        <position position="240"/>
    </location>
</feature>
<accession>A0ABS0GNE8</accession>
<dbReference type="RefSeq" id="WP_230393359.1">
    <property type="nucleotide sequence ID" value="NZ_JADPUN010000037.1"/>
</dbReference>
<gene>
    <name evidence="2" type="ORF">I0C86_01660</name>
</gene>
<name>A0ABS0GNE8_9ACTN</name>
<comment type="caution">
    <text evidence="2">The sequence shown here is derived from an EMBL/GenBank/DDBJ whole genome shotgun (WGS) entry which is preliminary data.</text>
</comment>
<evidence type="ECO:0000256" key="1">
    <source>
        <dbReference type="SAM" id="MobiDB-lite"/>
    </source>
</evidence>
<protein>
    <recommendedName>
        <fullName evidence="4">Condensation domain-containing protein</fullName>
    </recommendedName>
</protein>